<reference evidence="2" key="1">
    <citation type="submission" date="2022-11" db="UniProtKB">
        <authorList>
            <consortium name="WormBaseParasite"/>
        </authorList>
    </citation>
    <scope>IDENTIFICATION</scope>
</reference>
<evidence type="ECO:0000313" key="1">
    <source>
        <dbReference type="Proteomes" id="UP000887564"/>
    </source>
</evidence>
<accession>A0A914RF59</accession>
<evidence type="ECO:0000313" key="2">
    <source>
        <dbReference type="WBParaSite" id="PEQ_0000032801-mRNA-1"/>
    </source>
</evidence>
<protein>
    <submittedName>
        <fullName evidence="2">Uncharacterized protein</fullName>
    </submittedName>
</protein>
<keyword evidence="1" id="KW-1185">Reference proteome</keyword>
<dbReference type="Proteomes" id="UP000887564">
    <property type="component" value="Unplaced"/>
</dbReference>
<sequence>MTQRSTASGVNVVKSPFENRYGNSLPCVAAEKG</sequence>
<dbReference type="AlphaFoldDB" id="A0A914RF59"/>
<dbReference type="WBParaSite" id="PEQ_0000032801-mRNA-1">
    <property type="protein sequence ID" value="PEQ_0000032801-mRNA-1"/>
    <property type="gene ID" value="PEQ_0000032801"/>
</dbReference>
<name>A0A914RF59_PAREQ</name>
<organism evidence="1 2">
    <name type="scientific">Parascaris equorum</name>
    <name type="common">Equine roundworm</name>
    <dbReference type="NCBI Taxonomy" id="6256"/>
    <lineage>
        <taxon>Eukaryota</taxon>
        <taxon>Metazoa</taxon>
        <taxon>Ecdysozoa</taxon>
        <taxon>Nematoda</taxon>
        <taxon>Chromadorea</taxon>
        <taxon>Rhabditida</taxon>
        <taxon>Spirurina</taxon>
        <taxon>Ascaridomorpha</taxon>
        <taxon>Ascaridoidea</taxon>
        <taxon>Ascarididae</taxon>
        <taxon>Parascaris</taxon>
    </lineage>
</organism>
<proteinExistence type="predicted"/>